<dbReference type="STRING" id="1618490.US90_C0005G0025"/>
<feature type="transmembrane region" description="Helical" evidence="1">
    <location>
        <begin position="212"/>
        <end position="231"/>
    </location>
</feature>
<proteinExistence type="predicted"/>
<comment type="caution">
    <text evidence="2">The sequence shown here is derived from an EMBL/GenBank/DDBJ whole genome shotgun (WGS) entry which is preliminary data.</text>
</comment>
<dbReference type="AlphaFoldDB" id="A0A0G0N116"/>
<feature type="transmembrane region" description="Helical" evidence="1">
    <location>
        <begin position="288"/>
        <end position="311"/>
    </location>
</feature>
<name>A0A0G0N116_9BACT</name>
<feature type="transmembrane region" description="Helical" evidence="1">
    <location>
        <begin position="35"/>
        <end position="59"/>
    </location>
</feature>
<dbReference type="EMBL" id="LBUT01000005">
    <property type="protein sequence ID" value="KKQ70811.1"/>
    <property type="molecule type" value="Genomic_DNA"/>
</dbReference>
<accession>A0A0G0N116</accession>
<sequence>MNKWLLGLLVLILAVQIYVGIIINYPPTPEQLTLSASLIPVWGTRILTLVTLLVGLRWWVTKTNKIWGKNIGWLSGILLVVSPLFFGWWYLYPVEAIKVCLLFVGWKFMAYSFKLKAIVLIVLVAGLSLVSTEERSSIFHKLSFADAKKEANIRFDREDKLNDGVYMPLMVRRLSNNKVYVWYKEIVGEIIPFFDLETLFFQEVTPTEQKSIVIFYWVEVFLFGFGIYVLTKEKWQKQRLVLFLMLLAFINYLLLAKPIYLKLELTLIPISLIMGLGLTRLIELKKQYWAAGMFLGMMIVFIGYGVITNYFDLALRPSYWLDNRPQVYDFVYKNISQMEEYMGYHIKVTSLVGNSTGYCQYYLHGCSSSLLKMNGFDLTKERVESKTIYAGFAGEFFGAKVNNEVPPDWQDQLSRMGLVLIESLNIRDSVAYRYGNKIIIAVSK</sequence>
<evidence type="ECO:0000256" key="1">
    <source>
        <dbReference type="SAM" id="Phobius"/>
    </source>
</evidence>
<gene>
    <name evidence="2" type="ORF">US90_C0005G0025</name>
</gene>
<dbReference type="Proteomes" id="UP000034406">
    <property type="component" value="Unassembled WGS sequence"/>
</dbReference>
<keyword evidence="1" id="KW-0812">Transmembrane</keyword>
<protein>
    <submittedName>
        <fullName evidence="2">Uncharacterized protein</fullName>
    </submittedName>
</protein>
<feature type="transmembrane region" description="Helical" evidence="1">
    <location>
        <begin position="111"/>
        <end position="131"/>
    </location>
</feature>
<evidence type="ECO:0000313" key="3">
    <source>
        <dbReference type="Proteomes" id="UP000034406"/>
    </source>
</evidence>
<feature type="transmembrane region" description="Helical" evidence="1">
    <location>
        <begin position="237"/>
        <end position="256"/>
    </location>
</feature>
<reference evidence="2 3" key="1">
    <citation type="journal article" date="2015" name="Nature">
        <title>rRNA introns, odd ribosomes, and small enigmatic genomes across a large radiation of phyla.</title>
        <authorList>
            <person name="Brown C.T."/>
            <person name="Hug L.A."/>
            <person name="Thomas B.C."/>
            <person name="Sharon I."/>
            <person name="Castelle C.J."/>
            <person name="Singh A."/>
            <person name="Wilkins M.J."/>
            <person name="Williams K.H."/>
            <person name="Banfield J.F."/>
        </authorList>
    </citation>
    <scope>NUCLEOTIDE SEQUENCE [LARGE SCALE GENOMIC DNA]</scope>
</reference>
<feature type="transmembrane region" description="Helical" evidence="1">
    <location>
        <begin position="71"/>
        <end position="91"/>
    </location>
</feature>
<keyword evidence="1" id="KW-1133">Transmembrane helix</keyword>
<organism evidence="2 3">
    <name type="scientific">Candidatus Shapirobacteria bacterium GW2011_GWE2_38_30</name>
    <dbReference type="NCBI Taxonomy" id="1618490"/>
    <lineage>
        <taxon>Bacteria</taxon>
        <taxon>Candidatus Shapironibacteriota</taxon>
    </lineage>
</organism>
<keyword evidence="1" id="KW-0472">Membrane</keyword>
<feature type="transmembrane region" description="Helical" evidence="1">
    <location>
        <begin position="263"/>
        <end position="282"/>
    </location>
</feature>
<evidence type="ECO:0000313" key="2">
    <source>
        <dbReference type="EMBL" id="KKQ70811.1"/>
    </source>
</evidence>